<dbReference type="GO" id="GO:0004148">
    <property type="term" value="F:dihydrolipoyl dehydrogenase (NADH) activity"/>
    <property type="evidence" value="ECO:0007669"/>
    <property type="project" value="TreeGrafter"/>
</dbReference>
<evidence type="ECO:0000256" key="1">
    <source>
        <dbReference type="ARBA" id="ARBA00001974"/>
    </source>
</evidence>
<dbReference type="AlphaFoldDB" id="A0A1M4UK58"/>
<dbReference type="STRING" id="1123404.SAMN02745784_01137"/>
<feature type="domain" description="Pyridine nucleotide-disulphide oxidoreductase dimerisation" evidence="6">
    <location>
        <begin position="328"/>
        <end position="434"/>
    </location>
</feature>
<dbReference type="GO" id="GO:0050660">
    <property type="term" value="F:flavin adenine dinucleotide binding"/>
    <property type="evidence" value="ECO:0007669"/>
    <property type="project" value="TreeGrafter"/>
</dbReference>
<dbReference type="InterPro" id="IPR004099">
    <property type="entry name" value="Pyr_nucl-diS_OxRdtase_dimer"/>
</dbReference>
<protein>
    <submittedName>
        <fullName evidence="8">Dihydrolipoamide dehydrogenase</fullName>
    </submittedName>
</protein>
<comment type="cofactor">
    <cofactor evidence="1">
        <name>FAD</name>
        <dbReference type="ChEBI" id="CHEBI:57692"/>
    </cofactor>
</comment>
<dbReference type="GeneID" id="90996047"/>
<proteinExistence type="inferred from homology"/>
<evidence type="ECO:0000313" key="9">
    <source>
        <dbReference type="Proteomes" id="UP000184114"/>
    </source>
</evidence>
<dbReference type="Pfam" id="PF02852">
    <property type="entry name" value="Pyr_redox_dim"/>
    <property type="match status" value="1"/>
</dbReference>
<keyword evidence="9" id="KW-1185">Reference proteome</keyword>
<dbReference type="SUPFAM" id="SSF51905">
    <property type="entry name" value="FAD/NAD(P)-binding domain"/>
    <property type="match status" value="1"/>
</dbReference>
<dbReference type="EMBL" id="FQTY01000003">
    <property type="protein sequence ID" value="SHE57161.1"/>
    <property type="molecule type" value="Genomic_DNA"/>
</dbReference>
<comment type="similarity">
    <text evidence="2">Belongs to the class-I pyridine nucleotide-disulfide oxidoreductase family.</text>
</comment>
<evidence type="ECO:0000313" key="8">
    <source>
        <dbReference type="EMBL" id="SHE57161.1"/>
    </source>
</evidence>
<dbReference type="InterPro" id="IPR016156">
    <property type="entry name" value="FAD/NAD-linked_Rdtase_dimer_sf"/>
</dbReference>
<evidence type="ECO:0000256" key="4">
    <source>
        <dbReference type="ARBA" id="ARBA00022827"/>
    </source>
</evidence>
<dbReference type="SUPFAM" id="SSF55424">
    <property type="entry name" value="FAD/NAD-linked reductases, dimerisation (C-terminal) domain"/>
    <property type="match status" value="1"/>
</dbReference>
<keyword evidence="4" id="KW-0274">FAD</keyword>
<dbReference type="RefSeq" id="WP_072974129.1">
    <property type="nucleotide sequence ID" value="NZ_FQTY01000003.1"/>
</dbReference>
<evidence type="ECO:0000259" key="6">
    <source>
        <dbReference type="Pfam" id="PF02852"/>
    </source>
</evidence>
<keyword evidence="3" id="KW-0285">Flavoprotein</keyword>
<accession>A0A1M4UK58</accession>
<evidence type="ECO:0000256" key="5">
    <source>
        <dbReference type="ARBA" id="ARBA00023027"/>
    </source>
</evidence>
<name>A0A1M4UK58_9FIRM</name>
<dbReference type="InterPro" id="IPR036188">
    <property type="entry name" value="FAD/NAD-bd_sf"/>
</dbReference>
<dbReference type="PRINTS" id="PR00411">
    <property type="entry name" value="PNDRDTASEI"/>
</dbReference>
<dbReference type="InterPro" id="IPR023753">
    <property type="entry name" value="FAD/NAD-binding_dom"/>
</dbReference>
<organism evidence="8 9">
    <name type="scientific">Tissierella praeacuta DSM 18095</name>
    <dbReference type="NCBI Taxonomy" id="1123404"/>
    <lineage>
        <taxon>Bacteria</taxon>
        <taxon>Bacillati</taxon>
        <taxon>Bacillota</taxon>
        <taxon>Tissierellia</taxon>
        <taxon>Tissierellales</taxon>
        <taxon>Tissierellaceae</taxon>
        <taxon>Tissierella</taxon>
    </lineage>
</organism>
<dbReference type="Proteomes" id="UP000184114">
    <property type="component" value="Unassembled WGS sequence"/>
</dbReference>
<dbReference type="PRINTS" id="PR00368">
    <property type="entry name" value="FADPNR"/>
</dbReference>
<evidence type="ECO:0000256" key="2">
    <source>
        <dbReference type="ARBA" id="ARBA00007532"/>
    </source>
</evidence>
<sequence>MYKVKKYDVVVIGGGIGGYYSARVLRNGGKVVALIEKDKLGGIALRWGALPVKKILDSFKGIKKEQIKEIRENLITKWDDDLKKLEKKIINNLLDDEIDIYYGDGEFIDSKRFKIGSQIIETDYFIVATGTKPASIKDIPIDGVNIITHKEAIDLTNIPKSIIILGGNVEGIEFAALYAKIGVDVIVIEKEESILLGNDEDLVFPIEENLKSLNVKIIKGIGARKAEIGKNRVNVLLDDGSIVSAEKALVTFMRTPNFPKGIENTKIKTSKDRIIVREDLLTDEENIFAIGDINGILGMAHVAIQQGIKVSDYILRDIPVDISYEVLPRAVFTFPEMAGVGKQEWELKKDNTPYKLGIAYFKDSWRGWAKNIEEGFVKTIIGLDNKILGIWMVGENVSEYIGLMGQLIKEERTVDEILSNLIIHPSLTETILEALLQSKNEKVIG</sequence>
<reference evidence="9" key="1">
    <citation type="submission" date="2016-11" db="EMBL/GenBank/DDBJ databases">
        <authorList>
            <person name="Varghese N."/>
            <person name="Submissions S."/>
        </authorList>
    </citation>
    <scope>NUCLEOTIDE SEQUENCE [LARGE SCALE GENOMIC DNA]</scope>
    <source>
        <strain evidence="9">DSM 18095</strain>
    </source>
</reference>
<dbReference type="PANTHER" id="PTHR22912:SF151">
    <property type="entry name" value="DIHYDROLIPOYL DEHYDROGENASE, MITOCHONDRIAL"/>
    <property type="match status" value="1"/>
</dbReference>
<dbReference type="Gene3D" id="3.50.50.60">
    <property type="entry name" value="FAD/NAD(P)-binding domain"/>
    <property type="match status" value="2"/>
</dbReference>
<dbReference type="PANTHER" id="PTHR22912">
    <property type="entry name" value="DISULFIDE OXIDOREDUCTASE"/>
    <property type="match status" value="1"/>
</dbReference>
<dbReference type="InterPro" id="IPR050151">
    <property type="entry name" value="Class-I_Pyr_Nuc-Dis_Oxidored"/>
</dbReference>
<evidence type="ECO:0000256" key="3">
    <source>
        <dbReference type="ARBA" id="ARBA00022630"/>
    </source>
</evidence>
<gene>
    <name evidence="8" type="ORF">SAMN02745784_01137</name>
</gene>
<dbReference type="GO" id="GO:0006103">
    <property type="term" value="P:2-oxoglutarate metabolic process"/>
    <property type="evidence" value="ECO:0007669"/>
    <property type="project" value="TreeGrafter"/>
</dbReference>
<evidence type="ECO:0000259" key="7">
    <source>
        <dbReference type="Pfam" id="PF07992"/>
    </source>
</evidence>
<dbReference type="Pfam" id="PF07992">
    <property type="entry name" value="Pyr_redox_2"/>
    <property type="match status" value="1"/>
</dbReference>
<feature type="domain" description="FAD/NAD(P)-binding" evidence="7">
    <location>
        <begin position="7"/>
        <end position="307"/>
    </location>
</feature>
<dbReference type="Gene3D" id="3.30.390.30">
    <property type="match status" value="1"/>
</dbReference>
<keyword evidence="5" id="KW-0520">NAD</keyword>